<evidence type="ECO:0000256" key="4">
    <source>
        <dbReference type="ARBA" id="ARBA00022827"/>
    </source>
</evidence>
<feature type="domain" description="FAD-binding PCMH-type" evidence="6">
    <location>
        <begin position="29"/>
        <end position="199"/>
    </location>
</feature>
<evidence type="ECO:0000256" key="2">
    <source>
        <dbReference type="ARBA" id="ARBA00005466"/>
    </source>
</evidence>
<evidence type="ECO:0000256" key="1">
    <source>
        <dbReference type="ARBA" id="ARBA00001974"/>
    </source>
</evidence>
<dbReference type="SUPFAM" id="SSF56176">
    <property type="entry name" value="FAD-binding/transporter-associated domain-like"/>
    <property type="match status" value="1"/>
</dbReference>
<dbReference type="InterPro" id="IPR016167">
    <property type="entry name" value="FAD-bd_PCMH_sub1"/>
</dbReference>
<dbReference type="AlphaFoldDB" id="A0A397H112"/>
<dbReference type="InterPro" id="IPR050416">
    <property type="entry name" value="FAD-linked_Oxidoreductase"/>
</dbReference>
<dbReference type="Pfam" id="PF01565">
    <property type="entry name" value="FAD_binding_4"/>
    <property type="match status" value="1"/>
</dbReference>
<accession>A0A397H112</accession>
<dbReference type="OrthoDB" id="415825at2759"/>
<comment type="caution">
    <text evidence="7">The sequence shown here is derived from an EMBL/GenBank/DDBJ whole genome shotgun (WGS) entry which is preliminary data.</text>
</comment>
<dbReference type="EMBL" id="NIDN02000140">
    <property type="protein sequence ID" value="RLL95721.1"/>
    <property type="molecule type" value="Genomic_DNA"/>
</dbReference>
<organism evidence="7 8">
    <name type="scientific">Aspergillus turcosus</name>
    <dbReference type="NCBI Taxonomy" id="1245748"/>
    <lineage>
        <taxon>Eukaryota</taxon>
        <taxon>Fungi</taxon>
        <taxon>Dikarya</taxon>
        <taxon>Ascomycota</taxon>
        <taxon>Pezizomycotina</taxon>
        <taxon>Eurotiomycetes</taxon>
        <taxon>Eurotiomycetidae</taxon>
        <taxon>Eurotiales</taxon>
        <taxon>Aspergillaceae</taxon>
        <taxon>Aspergillus</taxon>
        <taxon>Aspergillus subgen. Fumigati</taxon>
    </lineage>
</organism>
<dbReference type="PANTHER" id="PTHR42973">
    <property type="entry name" value="BINDING OXIDOREDUCTASE, PUTATIVE (AFU_ORTHOLOGUE AFUA_1G17690)-RELATED"/>
    <property type="match status" value="1"/>
</dbReference>
<keyword evidence="4" id="KW-0274">FAD</keyword>
<comment type="similarity">
    <text evidence="2">Belongs to the oxygen-dependent FAD-linked oxidoreductase family.</text>
</comment>
<sequence length="519" mass="56043">MPTVSNNGVNAAKRKLYVIVLRDSTIASTDRAQGAIVRVTSTDEAVEVVRFATSHKVPLAVKGGGYSTSGASTTHGGILLDISKMRKVIVDPTSRIVTAEGGALWEDVDIAAGQYGLAVVGSTRNQIGVGGSTLGGGYGWLTGEYGLAIDNLIWVKMILADGRTVTASDEQYPDLFWAIRGAGQSFGVATELGFQAHKQDHLVFAGTLLFSANNLPSIVQFANQFKALSDGKQAFYFGFTAPHLLDQSAVLVVIFYNGTRTAAEEFFSPLLSLEPVVNETNMLPYDSLNGMLNAMGTVARRKSLDGFNITLPLDDAVAPRSSLGGSNITLPLDIQLVKSTYQEFDRIIREYPEASDSALLFELLPYTQIVKVPNDATAFANRGPYYNVSSIFRWHDSQLDEKIRSLQKSLMDRIGAVAGIASQADYNVAVKGTGIYANYAVIQMLKLNLTLTELNGNVAMVGSSYGVNTQWNIAAQGLKGLKYFFSFLTWIPIMKLHTLAEFPPSVLELLVLSSPGLLP</sequence>
<dbReference type="Gene3D" id="3.40.462.20">
    <property type="match status" value="1"/>
</dbReference>
<comment type="cofactor">
    <cofactor evidence="1">
        <name>FAD</name>
        <dbReference type="ChEBI" id="CHEBI:57692"/>
    </cofactor>
</comment>
<dbReference type="PROSITE" id="PS51387">
    <property type="entry name" value="FAD_PCMH"/>
    <property type="match status" value="1"/>
</dbReference>
<keyword evidence="8" id="KW-1185">Reference proteome</keyword>
<gene>
    <name evidence="7" type="ORF">CFD26_104465</name>
</gene>
<dbReference type="GO" id="GO:0016491">
    <property type="term" value="F:oxidoreductase activity"/>
    <property type="evidence" value="ECO:0007669"/>
    <property type="project" value="UniProtKB-KW"/>
</dbReference>
<dbReference type="InterPro" id="IPR036318">
    <property type="entry name" value="FAD-bd_PCMH-like_sf"/>
</dbReference>
<protein>
    <recommendedName>
        <fullName evidence="6">FAD-binding PCMH-type domain-containing protein</fullName>
    </recommendedName>
</protein>
<dbReference type="Gene3D" id="3.30.465.10">
    <property type="match status" value="1"/>
</dbReference>
<keyword evidence="5" id="KW-0560">Oxidoreductase</keyword>
<evidence type="ECO:0000256" key="3">
    <source>
        <dbReference type="ARBA" id="ARBA00022630"/>
    </source>
</evidence>
<dbReference type="PANTHER" id="PTHR42973:SF39">
    <property type="entry name" value="FAD-BINDING PCMH-TYPE DOMAIN-CONTAINING PROTEIN"/>
    <property type="match status" value="1"/>
</dbReference>
<dbReference type="STRING" id="1245748.A0A397H112"/>
<reference evidence="7 8" key="1">
    <citation type="submission" date="2018-08" db="EMBL/GenBank/DDBJ databases">
        <title>Draft genome sequences of two Aspergillus turcosus clinical strains isolated from bronchoalveolar lavage fluid: one azole-susceptible and the other azole-resistant.</title>
        <authorList>
            <person name="Parent-Michaud M."/>
            <person name="Dufresne P.J."/>
            <person name="Fournier E."/>
            <person name="Martineau C."/>
            <person name="Moreira S."/>
            <person name="Perkins V."/>
            <person name="De Repentigny L."/>
            <person name="Dufresne S.F."/>
        </authorList>
    </citation>
    <scope>NUCLEOTIDE SEQUENCE [LARGE SCALE GENOMIC DNA]</scope>
    <source>
        <strain evidence="7">HMR AF 1038</strain>
    </source>
</reference>
<evidence type="ECO:0000313" key="7">
    <source>
        <dbReference type="EMBL" id="RLL95721.1"/>
    </source>
</evidence>
<name>A0A397H112_9EURO</name>
<dbReference type="InterPro" id="IPR016169">
    <property type="entry name" value="FAD-bd_PCMH_sub2"/>
</dbReference>
<keyword evidence="3" id="KW-0285">Flavoprotein</keyword>
<dbReference type="Proteomes" id="UP000215289">
    <property type="component" value="Unassembled WGS sequence"/>
</dbReference>
<dbReference type="InterPro" id="IPR016166">
    <property type="entry name" value="FAD-bd_PCMH"/>
</dbReference>
<dbReference type="Gene3D" id="3.30.43.10">
    <property type="entry name" value="Uridine Diphospho-n-acetylenolpyruvylglucosamine Reductase, domain 2"/>
    <property type="match status" value="1"/>
</dbReference>
<proteinExistence type="inferred from homology"/>
<evidence type="ECO:0000256" key="5">
    <source>
        <dbReference type="ARBA" id="ARBA00023002"/>
    </source>
</evidence>
<dbReference type="GO" id="GO:0071949">
    <property type="term" value="F:FAD binding"/>
    <property type="evidence" value="ECO:0007669"/>
    <property type="project" value="InterPro"/>
</dbReference>
<dbReference type="InterPro" id="IPR006094">
    <property type="entry name" value="Oxid_FAD_bind_N"/>
</dbReference>
<evidence type="ECO:0000259" key="6">
    <source>
        <dbReference type="PROSITE" id="PS51387"/>
    </source>
</evidence>
<evidence type="ECO:0000313" key="8">
    <source>
        <dbReference type="Proteomes" id="UP000215289"/>
    </source>
</evidence>